<dbReference type="WBParaSite" id="nRc.2.0.1.t08615-RA">
    <property type="protein sequence ID" value="nRc.2.0.1.t08615-RA"/>
    <property type="gene ID" value="nRc.2.0.1.g08615"/>
</dbReference>
<proteinExistence type="predicted"/>
<sequence>MQAWPSTIRAVPPNMTALPVLGQISNTATATSTSALAVSQIPPPINAVQTEIDPNVDGTNSLESFVNLDPLLAPVAILASASNHCSSLDIANANEIHNSWLEAGDAIDQLSTWAVRITNNVPTVQTINQIIGAISDQFQAQQLGVQHETQKQIQTRNARFAALAKQMQQLISTTTVATVA</sequence>
<evidence type="ECO:0000313" key="1">
    <source>
        <dbReference type="Proteomes" id="UP000887565"/>
    </source>
</evidence>
<protein>
    <submittedName>
        <fullName evidence="2">Uncharacterized protein</fullName>
    </submittedName>
</protein>
<dbReference type="Proteomes" id="UP000887565">
    <property type="component" value="Unplaced"/>
</dbReference>
<organism evidence="1 2">
    <name type="scientific">Romanomermis culicivorax</name>
    <name type="common">Nematode worm</name>
    <dbReference type="NCBI Taxonomy" id="13658"/>
    <lineage>
        <taxon>Eukaryota</taxon>
        <taxon>Metazoa</taxon>
        <taxon>Ecdysozoa</taxon>
        <taxon>Nematoda</taxon>
        <taxon>Enoplea</taxon>
        <taxon>Dorylaimia</taxon>
        <taxon>Mermithida</taxon>
        <taxon>Mermithoidea</taxon>
        <taxon>Mermithidae</taxon>
        <taxon>Romanomermis</taxon>
    </lineage>
</organism>
<name>A0A915I450_ROMCU</name>
<reference evidence="2" key="1">
    <citation type="submission" date="2022-11" db="UniProtKB">
        <authorList>
            <consortium name="WormBaseParasite"/>
        </authorList>
    </citation>
    <scope>IDENTIFICATION</scope>
</reference>
<dbReference type="AlphaFoldDB" id="A0A915I450"/>
<evidence type="ECO:0000313" key="2">
    <source>
        <dbReference type="WBParaSite" id="nRc.2.0.1.t08615-RA"/>
    </source>
</evidence>
<keyword evidence="1" id="KW-1185">Reference proteome</keyword>
<accession>A0A915I450</accession>